<dbReference type="AlphaFoldDB" id="A0A840F5H7"/>
<sequence>MSDPEFDFKLSRLAYAGVLVAVLLVVIMMGGSLWFGFLAVVPVALAWWIHRLRTHVDSDGIVAVGTFGEQSASWDEIDGLRFPKWTSVRAVTTDGTEIRLPSVGFEDVPKLSLASGGRLPDPFAAEREARSADGTAGE</sequence>
<keyword evidence="2" id="KW-0812">Transmembrane</keyword>
<keyword evidence="2" id="KW-1133">Transmembrane helix</keyword>
<evidence type="ECO:0000256" key="2">
    <source>
        <dbReference type="SAM" id="Phobius"/>
    </source>
</evidence>
<keyword evidence="5" id="KW-1185">Reference proteome</keyword>
<feature type="domain" description="Low molecular weight protein antigen 6 PH" evidence="3">
    <location>
        <begin position="51"/>
        <end position="121"/>
    </location>
</feature>
<feature type="region of interest" description="Disordered" evidence="1">
    <location>
        <begin position="115"/>
        <end position="138"/>
    </location>
</feature>
<dbReference type="Pfam" id="PF10756">
    <property type="entry name" value="bPH_6"/>
    <property type="match status" value="1"/>
</dbReference>
<reference evidence="4 5" key="1">
    <citation type="submission" date="2020-08" db="EMBL/GenBank/DDBJ databases">
        <title>Sequencing the genomes of 1000 actinobacteria strains.</title>
        <authorList>
            <person name="Klenk H.-P."/>
        </authorList>
    </citation>
    <scope>NUCLEOTIDE SEQUENCE [LARGE SCALE GENOMIC DNA]</scope>
    <source>
        <strain evidence="4 5">DSM 45298</strain>
    </source>
</reference>
<dbReference type="EMBL" id="JACIFP010000001">
    <property type="protein sequence ID" value="MBB4137146.1"/>
    <property type="molecule type" value="Genomic_DNA"/>
</dbReference>
<proteinExistence type="predicted"/>
<organism evidence="4 5">
    <name type="scientific">Gordonia humi</name>
    <dbReference type="NCBI Taxonomy" id="686429"/>
    <lineage>
        <taxon>Bacteria</taxon>
        <taxon>Bacillati</taxon>
        <taxon>Actinomycetota</taxon>
        <taxon>Actinomycetes</taxon>
        <taxon>Mycobacteriales</taxon>
        <taxon>Gordoniaceae</taxon>
        <taxon>Gordonia</taxon>
    </lineage>
</organism>
<name>A0A840F5H7_9ACTN</name>
<evidence type="ECO:0000256" key="1">
    <source>
        <dbReference type="SAM" id="MobiDB-lite"/>
    </source>
</evidence>
<comment type="caution">
    <text evidence="4">The sequence shown here is derived from an EMBL/GenBank/DDBJ whole genome shotgun (WGS) entry which is preliminary data.</text>
</comment>
<dbReference type="Proteomes" id="UP000551501">
    <property type="component" value="Unassembled WGS sequence"/>
</dbReference>
<dbReference type="InterPro" id="IPR019692">
    <property type="entry name" value="CFP-6_PH"/>
</dbReference>
<feature type="transmembrane region" description="Helical" evidence="2">
    <location>
        <begin position="15"/>
        <end position="48"/>
    </location>
</feature>
<evidence type="ECO:0000313" key="4">
    <source>
        <dbReference type="EMBL" id="MBB4137146.1"/>
    </source>
</evidence>
<protein>
    <recommendedName>
        <fullName evidence="3">Low molecular weight protein antigen 6 PH domain-containing protein</fullName>
    </recommendedName>
</protein>
<keyword evidence="2" id="KW-0472">Membrane</keyword>
<evidence type="ECO:0000259" key="3">
    <source>
        <dbReference type="Pfam" id="PF10756"/>
    </source>
</evidence>
<gene>
    <name evidence="4" type="ORF">BKA16_003698</name>
</gene>
<evidence type="ECO:0000313" key="5">
    <source>
        <dbReference type="Proteomes" id="UP000551501"/>
    </source>
</evidence>
<accession>A0A840F5H7</accession>